<feature type="region of interest" description="Disordered" evidence="8">
    <location>
        <begin position="675"/>
        <end position="778"/>
    </location>
</feature>
<evidence type="ECO:0000256" key="3">
    <source>
        <dbReference type="ARBA" id="ARBA00022617"/>
    </source>
</evidence>
<feature type="signal peptide" evidence="9">
    <location>
        <begin position="1"/>
        <end position="20"/>
    </location>
</feature>
<reference evidence="12" key="1">
    <citation type="submission" date="2016-02" db="EMBL/GenBank/DDBJ databases">
        <title>Draft genome sequence of Microdochium bolleyi, a fungal endophyte of beachgrass.</title>
        <authorList>
            <consortium name="DOE Joint Genome Institute"/>
            <person name="David A.S."/>
            <person name="May G."/>
            <person name="Haridas S."/>
            <person name="Lim J."/>
            <person name="Wang M."/>
            <person name="Labutti K."/>
            <person name="Lipzen A."/>
            <person name="Barry K."/>
            <person name="Grigoriev I.V."/>
        </authorList>
    </citation>
    <scope>NUCLEOTIDE SEQUENCE [LARGE SCALE GENOMIC DNA]</scope>
    <source>
        <strain evidence="12">J235TASD1</strain>
    </source>
</reference>
<dbReference type="PANTHER" id="PTHR33577:SF1">
    <property type="entry name" value="HEME HALOPEROXIDASE FAMILY PROFILE DOMAIN-CONTAINING PROTEIN"/>
    <property type="match status" value="1"/>
</dbReference>
<sequence>MRTLSQLAILGISASQLAQAFPAGLSDAIAGAASAQQGRSIGDCPFAKRQAPGIKPAFDAKLQYVSNKDEHAFVPPSGSDRRGPCPGLNAMANHNYLPHNGIGSISDFITGCQKAFGMGVDLATFLAIYGAVFDGNLLSYSIGGPSPGVPLVGGLLGQPQGLSGSHNKYESDYSPVYGDLYQYGNNEVQLSQFKALYELGQANGDRVDLDVLTKFRAQRFQQSVANNPYFFSAPFAGVVVSSAAYTFIYRFMANHTEANPEGVLDGETLKSFYGVTGTYPNFSHQKGHEKFPDAWYKRNPLDAYTIPYLTLDATAMQLQHPEFLSIGGNTGKVNTFTGVDPADLTGGVYNLKTLAEGNNAVCFATQAALQMAPDLLKPLFSDVGAAVSKLTSAVTDAFGGMNCPAIESFDDSKLGCWEMSKIKRVFVSSKPGTTDESTARYPADGQQEGQAYRHSDYIRSFFLTANSDDFEAWPLSDRGSSFDDGCFTIWDEGLLNANDTSCPFAEDDFPGLTWNSIISYFEWQRARFCCAYEAAKLMENETDSKNITTWASRYSPSEEMVKRWLKMRSAIMLRAVMLRLGSTHSSAADKHRHQGKRTECLRVQGDAGEDHVSPAGPEPSDILARVAAGQNQRVVGGRVCLRNLRGPTERPYQQLVATERPCALERKLEVESAEASREASARNGKGASLTAFPKSLASSGTKTPQRLPRAKTDGGQRNVETRTVTDGGSQQESAMAKMPGVPHERGTSLKKMQLPDTFGQSDIPAPGDLDDDTPVHHGRMDDLAAEREPPRRHFTLAVLQHHLQDEPHMTELRSTEGGGPAKEHIGGRLSSSRTADIQIQVDQLSSESEVVGGKTQSEASGKNHATPSRPKTRRLRWATEPVPMILY</sequence>
<feature type="chain" id="PRO_5007293290" description="Heme haloperoxidase family profile domain-containing protein" evidence="9">
    <location>
        <begin position="21"/>
        <end position="887"/>
    </location>
</feature>
<proteinExistence type="inferred from homology"/>
<evidence type="ECO:0000256" key="2">
    <source>
        <dbReference type="ARBA" id="ARBA00022559"/>
    </source>
</evidence>
<dbReference type="OrthoDB" id="407298at2759"/>
<dbReference type="Pfam" id="PF01328">
    <property type="entry name" value="Peroxidase_2"/>
    <property type="match status" value="1"/>
</dbReference>
<evidence type="ECO:0000313" key="12">
    <source>
        <dbReference type="Proteomes" id="UP000070501"/>
    </source>
</evidence>
<dbReference type="InParanoid" id="A0A136IYV2"/>
<feature type="compositionally biased region" description="Polar residues" evidence="8">
    <location>
        <begin position="721"/>
        <end position="733"/>
    </location>
</feature>
<comment type="cofactor">
    <cofactor evidence="1">
        <name>heme b</name>
        <dbReference type="ChEBI" id="CHEBI:60344"/>
    </cofactor>
</comment>
<evidence type="ECO:0000256" key="5">
    <source>
        <dbReference type="ARBA" id="ARBA00023002"/>
    </source>
</evidence>
<dbReference type="PROSITE" id="PS51405">
    <property type="entry name" value="HEME_HALOPEROXIDASE"/>
    <property type="match status" value="1"/>
</dbReference>
<dbReference type="InterPro" id="IPR036851">
    <property type="entry name" value="Chloroperoxidase-like_sf"/>
</dbReference>
<evidence type="ECO:0000259" key="10">
    <source>
        <dbReference type="PROSITE" id="PS51405"/>
    </source>
</evidence>
<dbReference type="Proteomes" id="UP000070501">
    <property type="component" value="Unassembled WGS sequence"/>
</dbReference>
<dbReference type="GO" id="GO:0046872">
    <property type="term" value="F:metal ion binding"/>
    <property type="evidence" value="ECO:0007669"/>
    <property type="project" value="UniProtKB-KW"/>
</dbReference>
<keyword evidence="4" id="KW-0479">Metal-binding</keyword>
<evidence type="ECO:0000256" key="6">
    <source>
        <dbReference type="ARBA" id="ARBA00023004"/>
    </source>
</evidence>
<evidence type="ECO:0000256" key="8">
    <source>
        <dbReference type="SAM" id="MobiDB-lite"/>
    </source>
</evidence>
<evidence type="ECO:0000256" key="1">
    <source>
        <dbReference type="ARBA" id="ARBA00001970"/>
    </source>
</evidence>
<organism evidence="11 12">
    <name type="scientific">Microdochium bolleyi</name>
    <dbReference type="NCBI Taxonomy" id="196109"/>
    <lineage>
        <taxon>Eukaryota</taxon>
        <taxon>Fungi</taxon>
        <taxon>Dikarya</taxon>
        <taxon>Ascomycota</taxon>
        <taxon>Pezizomycotina</taxon>
        <taxon>Sordariomycetes</taxon>
        <taxon>Xylariomycetidae</taxon>
        <taxon>Xylariales</taxon>
        <taxon>Microdochiaceae</taxon>
        <taxon>Microdochium</taxon>
    </lineage>
</organism>
<keyword evidence="9" id="KW-0732">Signal</keyword>
<feature type="compositionally biased region" description="Polar residues" evidence="8">
    <location>
        <begin position="829"/>
        <end position="866"/>
    </location>
</feature>
<keyword evidence="12" id="KW-1185">Reference proteome</keyword>
<dbReference type="EMBL" id="KQ964253">
    <property type="protein sequence ID" value="KXJ89979.1"/>
    <property type="molecule type" value="Genomic_DNA"/>
</dbReference>
<feature type="region of interest" description="Disordered" evidence="8">
    <location>
        <begin position="810"/>
        <end position="880"/>
    </location>
</feature>
<keyword evidence="5" id="KW-0560">Oxidoreductase</keyword>
<evidence type="ECO:0000313" key="11">
    <source>
        <dbReference type="EMBL" id="KXJ89979.1"/>
    </source>
</evidence>
<feature type="domain" description="Heme haloperoxidase family profile" evidence="10">
    <location>
        <begin position="69"/>
        <end position="315"/>
    </location>
</feature>
<dbReference type="AlphaFoldDB" id="A0A136IYV2"/>
<accession>A0A136IYV2</accession>
<name>A0A136IYV2_9PEZI</name>
<dbReference type="GO" id="GO:0004601">
    <property type="term" value="F:peroxidase activity"/>
    <property type="evidence" value="ECO:0007669"/>
    <property type="project" value="UniProtKB-KW"/>
</dbReference>
<dbReference type="SUPFAM" id="SSF47571">
    <property type="entry name" value="Cloroperoxidase"/>
    <property type="match status" value="1"/>
</dbReference>
<keyword evidence="3" id="KW-0349">Heme</keyword>
<protein>
    <recommendedName>
        <fullName evidence="10">Heme haloperoxidase family profile domain-containing protein</fullName>
    </recommendedName>
</protein>
<evidence type="ECO:0000256" key="7">
    <source>
        <dbReference type="ARBA" id="ARBA00025795"/>
    </source>
</evidence>
<keyword evidence="6" id="KW-0408">Iron</keyword>
<dbReference type="InterPro" id="IPR000028">
    <property type="entry name" value="Chloroperoxidase"/>
</dbReference>
<dbReference type="PANTHER" id="PTHR33577">
    <property type="entry name" value="STERIGMATOCYSTIN BIOSYNTHESIS PEROXIDASE STCC-RELATED"/>
    <property type="match status" value="1"/>
</dbReference>
<evidence type="ECO:0000256" key="4">
    <source>
        <dbReference type="ARBA" id="ARBA00022723"/>
    </source>
</evidence>
<evidence type="ECO:0000256" key="9">
    <source>
        <dbReference type="SAM" id="SignalP"/>
    </source>
</evidence>
<dbReference type="Gene3D" id="1.10.489.10">
    <property type="entry name" value="Chloroperoxidase-like"/>
    <property type="match status" value="1"/>
</dbReference>
<comment type="similarity">
    <text evidence="7">Belongs to the chloroperoxidase family.</text>
</comment>
<gene>
    <name evidence="11" type="ORF">Micbo1qcDRAFT_226997</name>
</gene>
<keyword evidence="2" id="KW-0575">Peroxidase</keyword>